<dbReference type="EMBL" id="ML211532">
    <property type="protein sequence ID" value="TFK82011.1"/>
    <property type="molecule type" value="Genomic_DNA"/>
</dbReference>
<protein>
    <submittedName>
        <fullName evidence="1">Uncharacterized protein</fullName>
    </submittedName>
</protein>
<gene>
    <name evidence="1" type="ORF">K466DRAFT_317382</name>
</gene>
<evidence type="ECO:0000313" key="1">
    <source>
        <dbReference type="EMBL" id="TFK82011.1"/>
    </source>
</evidence>
<proteinExistence type="predicted"/>
<keyword evidence="2" id="KW-1185">Reference proteome</keyword>
<dbReference type="Proteomes" id="UP000308197">
    <property type="component" value="Unassembled WGS sequence"/>
</dbReference>
<reference evidence="1 2" key="1">
    <citation type="journal article" date="2019" name="Nat. Ecol. Evol.">
        <title>Megaphylogeny resolves global patterns of mushroom evolution.</title>
        <authorList>
            <person name="Varga T."/>
            <person name="Krizsan K."/>
            <person name="Foldi C."/>
            <person name="Dima B."/>
            <person name="Sanchez-Garcia M."/>
            <person name="Sanchez-Ramirez S."/>
            <person name="Szollosi G.J."/>
            <person name="Szarkandi J.G."/>
            <person name="Papp V."/>
            <person name="Albert L."/>
            <person name="Andreopoulos W."/>
            <person name="Angelini C."/>
            <person name="Antonin V."/>
            <person name="Barry K.W."/>
            <person name="Bougher N.L."/>
            <person name="Buchanan P."/>
            <person name="Buyck B."/>
            <person name="Bense V."/>
            <person name="Catcheside P."/>
            <person name="Chovatia M."/>
            <person name="Cooper J."/>
            <person name="Damon W."/>
            <person name="Desjardin D."/>
            <person name="Finy P."/>
            <person name="Geml J."/>
            <person name="Haridas S."/>
            <person name="Hughes K."/>
            <person name="Justo A."/>
            <person name="Karasinski D."/>
            <person name="Kautmanova I."/>
            <person name="Kiss B."/>
            <person name="Kocsube S."/>
            <person name="Kotiranta H."/>
            <person name="LaButti K.M."/>
            <person name="Lechner B.E."/>
            <person name="Liimatainen K."/>
            <person name="Lipzen A."/>
            <person name="Lukacs Z."/>
            <person name="Mihaltcheva S."/>
            <person name="Morgado L.N."/>
            <person name="Niskanen T."/>
            <person name="Noordeloos M.E."/>
            <person name="Ohm R.A."/>
            <person name="Ortiz-Santana B."/>
            <person name="Ovrebo C."/>
            <person name="Racz N."/>
            <person name="Riley R."/>
            <person name="Savchenko A."/>
            <person name="Shiryaev A."/>
            <person name="Soop K."/>
            <person name="Spirin V."/>
            <person name="Szebenyi C."/>
            <person name="Tomsovsky M."/>
            <person name="Tulloss R.E."/>
            <person name="Uehling J."/>
            <person name="Grigoriev I.V."/>
            <person name="Vagvolgyi C."/>
            <person name="Papp T."/>
            <person name="Martin F.M."/>
            <person name="Miettinen O."/>
            <person name="Hibbett D.S."/>
            <person name="Nagy L.G."/>
        </authorList>
    </citation>
    <scope>NUCLEOTIDE SEQUENCE [LARGE SCALE GENOMIC DNA]</scope>
    <source>
        <strain evidence="1 2">HHB13444</strain>
    </source>
</reference>
<name>A0A5C3NXL4_9APHY</name>
<evidence type="ECO:0000313" key="2">
    <source>
        <dbReference type="Proteomes" id="UP000308197"/>
    </source>
</evidence>
<accession>A0A5C3NXL4</accession>
<organism evidence="1 2">
    <name type="scientific">Polyporus arcularius HHB13444</name>
    <dbReference type="NCBI Taxonomy" id="1314778"/>
    <lineage>
        <taxon>Eukaryota</taxon>
        <taxon>Fungi</taxon>
        <taxon>Dikarya</taxon>
        <taxon>Basidiomycota</taxon>
        <taxon>Agaricomycotina</taxon>
        <taxon>Agaricomycetes</taxon>
        <taxon>Polyporales</taxon>
        <taxon>Polyporaceae</taxon>
        <taxon>Polyporus</taxon>
    </lineage>
</organism>
<dbReference type="InParanoid" id="A0A5C3NXL4"/>
<sequence length="120" mass="13281">MLTWLDRVPSSPLLSTVLLPTLGRQLAGSGRGPSIGSRNSHLHLARRNGRHGPCGLVPSLGTWSFEFRNGEFMHVMMRHDLVRLDACAELESWKLPCLSQTIARWCEGARVLDSSIGLHP</sequence>
<dbReference type="AlphaFoldDB" id="A0A5C3NXL4"/>